<organism evidence="1 2">
    <name type="scientific">Septoria linicola</name>
    <dbReference type="NCBI Taxonomy" id="215465"/>
    <lineage>
        <taxon>Eukaryota</taxon>
        <taxon>Fungi</taxon>
        <taxon>Dikarya</taxon>
        <taxon>Ascomycota</taxon>
        <taxon>Pezizomycotina</taxon>
        <taxon>Dothideomycetes</taxon>
        <taxon>Dothideomycetidae</taxon>
        <taxon>Mycosphaerellales</taxon>
        <taxon>Mycosphaerellaceae</taxon>
        <taxon>Septoria</taxon>
    </lineage>
</organism>
<evidence type="ECO:0000313" key="1">
    <source>
        <dbReference type="EMBL" id="USW53357.1"/>
    </source>
</evidence>
<proteinExistence type="predicted"/>
<accession>A0A9Q9EKJ6</accession>
<protein>
    <submittedName>
        <fullName evidence="1">Uncharacterized protein</fullName>
    </submittedName>
</protein>
<gene>
    <name evidence="1" type="ORF">Slin15195_G066760</name>
</gene>
<keyword evidence="2" id="KW-1185">Reference proteome</keyword>
<dbReference type="EMBL" id="CP099422">
    <property type="protein sequence ID" value="USW53357.1"/>
    <property type="molecule type" value="Genomic_DNA"/>
</dbReference>
<dbReference type="AlphaFoldDB" id="A0A9Q9EKJ6"/>
<evidence type="ECO:0000313" key="2">
    <source>
        <dbReference type="Proteomes" id="UP001056384"/>
    </source>
</evidence>
<reference evidence="1" key="1">
    <citation type="submission" date="2022-06" db="EMBL/GenBank/DDBJ databases">
        <title>Complete genome sequences of two strains of the flax pathogen Septoria linicola.</title>
        <authorList>
            <person name="Lapalu N."/>
            <person name="Simon A."/>
            <person name="Demenou B."/>
            <person name="Paumier D."/>
            <person name="Guillot M.-P."/>
            <person name="Gout L."/>
            <person name="Valade R."/>
        </authorList>
    </citation>
    <scope>NUCLEOTIDE SEQUENCE</scope>
    <source>
        <strain evidence="1">SE15195</strain>
    </source>
</reference>
<sequence length="301" mass="33476">MQASDLLLERLLSPSDFIPWRFFRLSVFWHDLLDYGPNGSRVNCNFVEDDHVDLTSDAVRRQLAGLLERFYNAFSSLHPIPSNTGLHTEIIDMALARVDIQSRAIAAPSWVATKGLQILIPFVDEDTGEKDFYEFTAAVGYTLRSGLPALPPNAQLYVKEQRRATRDLVQQGPGLWETVVPADVLAGTASETSLPKHLTRDMDPRKLLDTEKVMRVCSWKMSNLRSTQKKMKIIRNHLVHTYTVAVEGGKSKSAFTGLFNVYRDTDKGVIIIGAGAGMIKGLGLDMSSASANSFKIPHLQS</sequence>
<name>A0A9Q9EKJ6_9PEZI</name>
<dbReference type="Proteomes" id="UP001056384">
    <property type="component" value="Chromosome 5"/>
</dbReference>